<evidence type="ECO:0000313" key="3">
    <source>
        <dbReference type="Proteomes" id="UP001501115"/>
    </source>
</evidence>
<accession>A0ABP8GKL9</accession>
<sequence length="64" mass="6947">MSARLTGLARAEVPESPPPHAVSALPRDIAPVTARNRRRLMEDVGSRDLGMVNSRRWAKGRGGV</sequence>
<comment type="caution">
    <text evidence="2">The sequence shown here is derived from an EMBL/GenBank/DDBJ whole genome shotgun (WGS) entry which is preliminary data.</text>
</comment>
<proteinExistence type="predicted"/>
<dbReference type="Proteomes" id="UP001501115">
    <property type="component" value="Unassembled WGS sequence"/>
</dbReference>
<dbReference type="EMBL" id="BAABET010000008">
    <property type="protein sequence ID" value="GAA4325775.1"/>
    <property type="molecule type" value="Genomic_DNA"/>
</dbReference>
<keyword evidence="3" id="KW-1185">Reference proteome</keyword>
<evidence type="ECO:0000256" key="1">
    <source>
        <dbReference type="SAM" id="MobiDB-lite"/>
    </source>
</evidence>
<organism evidence="2 3">
    <name type="scientific">Streptomyces venetus</name>
    <dbReference type="NCBI Taxonomy" id="1701086"/>
    <lineage>
        <taxon>Bacteria</taxon>
        <taxon>Bacillati</taxon>
        <taxon>Actinomycetota</taxon>
        <taxon>Actinomycetes</taxon>
        <taxon>Kitasatosporales</taxon>
        <taxon>Streptomycetaceae</taxon>
        <taxon>Streptomyces</taxon>
    </lineage>
</organism>
<feature type="region of interest" description="Disordered" evidence="1">
    <location>
        <begin position="1"/>
        <end position="24"/>
    </location>
</feature>
<name>A0ABP8GKL9_9ACTN</name>
<gene>
    <name evidence="2" type="ORF">GCM10023086_53050</name>
</gene>
<protein>
    <submittedName>
        <fullName evidence="2">Uncharacterized protein</fullName>
    </submittedName>
</protein>
<reference evidence="3" key="1">
    <citation type="journal article" date="2019" name="Int. J. Syst. Evol. Microbiol.">
        <title>The Global Catalogue of Microorganisms (GCM) 10K type strain sequencing project: providing services to taxonomists for standard genome sequencing and annotation.</title>
        <authorList>
            <consortium name="The Broad Institute Genomics Platform"/>
            <consortium name="The Broad Institute Genome Sequencing Center for Infectious Disease"/>
            <person name="Wu L."/>
            <person name="Ma J."/>
        </authorList>
    </citation>
    <scope>NUCLEOTIDE SEQUENCE [LARGE SCALE GENOMIC DNA]</scope>
    <source>
        <strain evidence="3">JCM 31290</strain>
    </source>
</reference>
<evidence type="ECO:0000313" key="2">
    <source>
        <dbReference type="EMBL" id="GAA4325775.1"/>
    </source>
</evidence>